<name>A0A2T4C0I9_TRILO</name>
<sequence>MQNIMAFLPLGVAIAFWTYGGFATSDPWLLSTNQFQGNHYQSSPYVANGYFGQRLPAEGVGYWIYRNESTGEYLLNSWPLDQPRATFGTISGFWDVQQNITHPIVPDNLKRGGESVISGIPEWTGLTVTTESGETYKPAVDASSVTNFHQSLSIRDGIVQTNVTWTPPSGNITYQLNYTVLAHRARLNLGIVRLDLSADQDARLKITDILDGAGAVRADFHEKWLEPDSTICTSVKPSGIEYLTAYVVSTVKFETTSKTGPDDLRRASETRRNGRGHPWISTNSSTVSQVWDWVLRRGDALTIYKFVGIASNSSLAAARDASILAGSTAWDDLISEHRQKWDAIWDDADIVIPGDQDLQRRTRASLFHVLTNLLPEDTGLDNSISPSGLSSDSYAGLIFWDADLWIYPSVLSLHPRFAAGINNYRQRLSDQAVKNAQYYNFSGALYPWTSGRFGNCTGTGVCKGYQYHLNSDIALAHWQYYQQTNDLRWLAEKGWPVMKRAADMFAAYVVRNASTGKYETIQLGEPDEFAYNINNGAFTNVGIKQLLGNWAPSAAQRLNIKVPKNWSHIAQNMYIPYNEKEKIILEFDGMDGTWMTKQASTGLINYPLQFQFSEEQARKDVEYYSSVNTADGPAMTWSIYAISEAQLQQKGCAAYTYLQRSSEPYIRKPFYQFSEAQLDSQPPGIENPAFIFGLNPAFPFLTGAGGFLQVLTHGLTGMRPSVDTFYLDPMLPPQLSDGIEVKGMKWQNASFDVLIEMDNTTITRRRTPSGEKRSVILEVLGGNPVAKEYRLGEGESIVVSTRRPNISYDPRDLALCRPVVSDSEWVAGHYPFAAVDGSESTAWQPATPDEASVIVDIVRLQEVSKVFLLWGGVPPSQFSLSGGKELNSEFEELTPPQKVEISAPYNSQNAQIVQIREGNATVVAFRSSVQLRFLKLTIAGSYASDGLGATVAEVQVMNEARGNVYGMETGNLISFAVESLWRIFSSAAASWSN</sequence>
<dbReference type="SUPFAM" id="SSF74650">
    <property type="entry name" value="Galactose mutarotase-like"/>
    <property type="match status" value="1"/>
</dbReference>
<dbReference type="FunFam" id="1.50.10.10:FF:000032">
    <property type="entry name" value="Vacuolar acid trehalase"/>
    <property type="match status" value="1"/>
</dbReference>
<feature type="region of interest" description="Disordered" evidence="6">
    <location>
        <begin position="258"/>
        <end position="279"/>
    </location>
</feature>
<protein>
    <recommendedName>
        <fullName evidence="3">alpha,alpha-trehalase</fullName>
        <ecNumber evidence="3">3.2.1.28</ecNumber>
    </recommendedName>
</protein>
<evidence type="ECO:0000313" key="10">
    <source>
        <dbReference type="Proteomes" id="UP000240760"/>
    </source>
</evidence>
<evidence type="ECO:0000256" key="6">
    <source>
        <dbReference type="SAM" id="MobiDB-lite"/>
    </source>
</evidence>
<evidence type="ECO:0000259" key="8">
    <source>
        <dbReference type="Pfam" id="PF03636"/>
    </source>
</evidence>
<dbReference type="SUPFAM" id="SSF49785">
    <property type="entry name" value="Galactose-binding domain-like"/>
    <property type="match status" value="1"/>
</dbReference>
<dbReference type="GO" id="GO:0004555">
    <property type="term" value="F:alpha,alpha-trehalase activity"/>
    <property type="evidence" value="ECO:0007669"/>
    <property type="project" value="UniProtKB-EC"/>
</dbReference>
<dbReference type="GO" id="GO:0005993">
    <property type="term" value="P:trehalose catabolic process"/>
    <property type="evidence" value="ECO:0007669"/>
    <property type="project" value="TreeGrafter"/>
</dbReference>
<feature type="domain" description="Glycoside hydrolase family 65 N-terminal" evidence="8">
    <location>
        <begin position="37"/>
        <end position="311"/>
    </location>
</feature>
<dbReference type="Gene3D" id="2.70.98.40">
    <property type="entry name" value="Glycoside hydrolase, family 65, N-terminal domain"/>
    <property type="match status" value="1"/>
</dbReference>
<dbReference type="OrthoDB" id="200349at2759"/>
<organism evidence="9 10">
    <name type="scientific">Trichoderma longibrachiatum ATCC 18648</name>
    <dbReference type="NCBI Taxonomy" id="983965"/>
    <lineage>
        <taxon>Eukaryota</taxon>
        <taxon>Fungi</taxon>
        <taxon>Dikarya</taxon>
        <taxon>Ascomycota</taxon>
        <taxon>Pezizomycotina</taxon>
        <taxon>Sordariomycetes</taxon>
        <taxon>Hypocreomycetidae</taxon>
        <taxon>Hypocreales</taxon>
        <taxon>Hypocreaceae</taxon>
        <taxon>Trichoderma</taxon>
    </lineage>
</organism>
<feature type="domain" description="Glycoside hydrolase family 65 central catalytic" evidence="7">
    <location>
        <begin position="364"/>
        <end position="589"/>
    </location>
</feature>
<evidence type="ECO:0000256" key="1">
    <source>
        <dbReference type="ARBA" id="ARBA00001576"/>
    </source>
</evidence>
<evidence type="ECO:0000256" key="2">
    <source>
        <dbReference type="ARBA" id="ARBA00006768"/>
    </source>
</evidence>
<dbReference type="Gene3D" id="2.60.120.260">
    <property type="entry name" value="Galactose-binding domain-like"/>
    <property type="match status" value="1"/>
</dbReference>
<dbReference type="GO" id="GO:0030246">
    <property type="term" value="F:carbohydrate binding"/>
    <property type="evidence" value="ECO:0007669"/>
    <property type="project" value="InterPro"/>
</dbReference>
<dbReference type="Pfam" id="PF03636">
    <property type="entry name" value="Glyco_hydro_65N"/>
    <property type="match status" value="1"/>
</dbReference>
<evidence type="ECO:0000259" key="7">
    <source>
        <dbReference type="Pfam" id="PF03632"/>
    </source>
</evidence>
<proteinExistence type="inferred from homology"/>
<evidence type="ECO:0000256" key="3">
    <source>
        <dbReference type="ARBA" id="ARBA00012757"/>
    </source>
</evidence>
<dbReference type="PANTHER" id="PTHR11051:SF8">
    <property type="entry name" value="PROTEIN-GLUCOSYLGALACTOSYLHYDROXYLYSINE GLUCOSIDASE"/>
    <property type="match status" value="1"/>
</dbReference>
<evidence type="ECO:0000256" key="5">
    <source>
        <dbReference type="ARBA" id="ARBA00023180"/>
    </source>
</evidence>
<dbReference type="PANTHER" id="PTHR11051">
    <property type="entry name" value="GLYCOSYL HYDROLASE-RELATED"/>
    <property type="match status" value="1"/>
</dbReference>
<dbReference type="InterPro" id="IPR037018">
    <property type="entry name" value="GH65_N"/>
</dbReference>
<accession>A0A2T4C0I9</accession>
<evidence type="ECO:0000313" key="9">
    <source>
        <dbReference type="EMBL" id="PTB74994.1"/>
    </source>
</evidence>
<comment type="catalytic activity">
    <reaction evidence="1">
        <text>alpha,alpha-trehalose + H2O = alpha-D-glucose + beta-D-glucose</text>
        <dbReference type="Rhea" id="RHEA:32675"/>
        <dbReference type="ChEBI" id="CHEBI:15377"/>
        <dbReference type="ChEBI" id="CHEBI:15903"/>
        <dbReference type="ChEBI" id="CHEBI:16551"/>
        <dbReference type="ChEBI" id="CHEBI:17925"/>
        <dbReference type="EC" id="3.2.1.28"/>
    </reaction>
</comment>
<reference evidence="9 10" key="1">
    <citation type="submission" date="2016-07" db="EMBL/GenBank/DDBJ databases">
        <title>Multiple horizontal gene transfer events from other fungi enriched the ability of initially mycotrophic Trichoderma (Ascomycota) to feed on dead plant biomass.</title>
        <authorList>
            <consortium name="DOE Joint Genome Institute"/>
            <person name="Aerts A."/>
            <person name="Atanasova L."/>
            <person name="Chenthamara K."/>
            <person name="Zhang J."/>
            <person name="Grujic M."/>
            <person name="Henrissat B."/>
            <person name="Kuo A."/>
            <person name="Salamov A."/>
            <person name="Lipzen A."/>
            <person name="Labutti K."/>
            <person name="Barry K."/>
            <person name="Miao Y."/>
            <person name="Rahimi M.J."/>
            <person name="Shen Q."/>
            <person name="Grigoriev I.V."/>
            <person name="Kubicek C.P."/>
            <person name="Druzhinina I.S."/>
        </authorList>
    </citation>
    <scope>NUCLEOTIDE SEQUENCE [LARGE SCALE GENOMIC DNA]</scope>
    <source>
        <strain evidence="9 10">ATCC 18648</strain>
    </source>
</reference>
<dbReference type="GO" id="GO:0009277">
    <property type="term" value="C:fungal-type cell wall"/>
    <property type="evidence" value="ECO:0007669"/>
    <property type="project" value="TreeGrafter"/>
</dbReference>
<dbReference type="Proteomes" id="UP000240760">
    <property type="component" value="Unassembled WGS sequence"/>
</dbReference>
<dbReference type="InterPro" id="IPR011013">
    <property type="entry name" value="Gal_mutarotase_sf_dom"/>
</dbReference>
<dbReference type="InterPro" id="IPR008928">
    <property type="entry name" value="6-hairpin_glycosidase_sf"/>
</dbReference>
<keyword evidence="5" id="KW-0325">Glycoprotein</keyword>
<keyword evidence="4" id="KW-0378">Hydrolase</keyword>
<evidence type="ECO:0000256" key="4">
    <source>
        <dbReference type="ARBA" id="ARBA00022801"/>
    </source>
</evidence>
<dbReference type="Gene3D" id="1.50.10.10">
    <property type="match status" value="1"/>
</dbReference>
<gene>
    <name evidence="9" type="ORF">M440DRAFT_1357754</name>
</gene>
<dbReference type="Pfam" id="PF03632">
    <property type="entry name" value="Glyco_hydro_65m"/>
    <property type="match status" value="1"/>
</dbReference>
<dbReference type="AlphaFoldDB" id="A0A2T4C0I9"/>
<comment type="similarity">
    <text evidence="2">Belongs to the glycosyl hydrolase 65 family.</text>
</comment>
<dbReference type="EMBL" id="KZ679134">
    <property type="protein sequence ID" value="PTB74994.1"/>
    <property type="molecule type" value="Genomic_DNA"/>
</dbReference>
<feature type="compositionally biased region" description="Basic and acidic residues" evidence="6">
    <location>
        <begin position="260"/>
        <end position="272"/>
    </location>
</feature>
<dbReference type="InterPro" id="IPR005195">
    <property type="entry name" value="Glyco_hydro_65_M"/>
</dbReference>
<dbReference type="EC" id="3.2.1.28" evidence="3"/>
<keyword evidence="10" id="KW-1185">Reference proteome</keyword>
<dbReference type="STRING" id="983965.A0A2T4C0I9"/>
<dbReference type="InterPro" id="IPR005196">
    <property type="entry name" value="Glyco_hydro_65_N"/>
</dbReference>
<dbReference type="SUPFAM" id="SSF48208">
    <property type="entry name" value="Six-hairpin glycosidases"/>
    <property type="match status" value="1"/>
</dbReference>
<dbReference type="InterPro" id="IPR012341">
    <property type="entry name" value="6hp_glycosidase-like_sf"/>
</dbReference>
<dbReference type="InterPro" id="IPR008979">
    <property type="entry name" value="Galactose-bd-like_sf"/>
</dbReference>